<dbReference type="EMBL" id="JALLPJ020001418">
    <property type="protein sequence ID" value="KAL3764522.1"/>
    <property type="molecule type" value="Genomic_DNA"/>
</dbReference>
<sequence length="151" mass="16587">MNTNAKSQQSAGPAAGGKNIKPRKPLQDRTNDNGLNVQTRKNESTVINKRSSHTHKSKPLVMGPSNKATCSKKKTLTIKTVEVAESKLSERKRQSLPLLYPSNNDVKGKKLYSTNVKCHRSASTAGGRKITKSRKPLRDQTNDNGFECPNS</sequence>
<evidence type="ECO:0000256" key="1">
    <source>
        <dbReference type="SAM" id="MobiDB-lite"/>
    </source>
</evidence>
<organism evidence="2 3">
    <name type="scientific">Cyclotella atomus</name>
    <dbReference type="NCBI Taxonomy" id="382360"/>
    <lineage>
        <taxon>Eukaryota</taxon>
        <taxon>Sar</taxon>
        <taxon>Stramenopiles</taxon>
        <taxon>Ochrophyta</taxon>
        <taxon>Bacillariophyta</taxon>
        <taxon>Coscinodiscophyceae</taxon>
        <taxon>Thalassiosirophycidae</taxon>
        <taxon>Stephanodiscales</taxon>
        <taxon>Stephanodiscaceae</taxon>
        <taxon>Cyclotella</taxon>
    </lineage>
</organism>
<dbReference type="Proteomes" id="UP001530400">
    <property type="component" value="Unassembled WGS sequence"/>
</dbReference>
<gene>
    <name evidence="2" type="ORF">ACHAWO_007039</name>
</gene>
<proteinExistence type="predicted"/>
<comment type="caution">
    <text evidence="2">The sequence shown here is derived from an EMBL/GenBank/DDBJ whole genome shotgun (WGS) entry which is preliminary data.</text>
</comment>
<feature type="compositionally biased region" description="Polar residues" evidence="1">
    <location>
        <begin position="32"/>
        <end position="49"/>
    </location>
</feature>
<name>A0ABD3MLZ6_9STRA</name>
<evidence type="ECO:0000313" key="2">
    <source>
        <dbReference type="EMBL" id="KAL3764522.1"/>
    </source>
</evidence>
<evidence type="ECO:0000313" key="3">
    <source>
        <dbReference type="Proteomes" id="UP001530400"/>
    </source>
</evidence>
<accession>A0ABD3MLZ6</accession>
<feature type="compositionally biased region" description="Polar residues" evidence="1">
    <location>
        <begin position="1"/>
        <end position="11"/>
    </location>
</feature>
<feature type="region of interest" description="Disordered" evidence="1">
    <location>
        <begin position="117"/>
        <end position="151"/>
    </location>
</feature>
<dbReference type="AlphaFoldDB" id="A0ABD3MLZ6"/>
<feature type="region of interest" description="Disordered" evidence="1">
    <location>
        <begin position="1"/>
        <end position="72"/>
    </location>
</feature>
<keyword evidence="3" id="KW-1185">Reference proteome</keyword>
<protein>
    <submittedName>
        <fullName evidence="2">Uncharacterized protein</fullName>
    </submittedName>
</protein>
<reference evidence="2 3" key="1">
    <citation type="submission" date="2024-10" db="EMBL/GenBank/DDBJ databases">
        <title>Updated reference genomes for cyclostephanoid diatoms.</title>
        <authorList>
            <person name="Roberts W.R."/>
            <person name="Alverson A.J."/>
        </authorList>
    </citation>
    <scope>NUCLEOTIDE SEQUENCE [LARGE SCALE GENOMIC DNA]</scope>
    <source>
        <strain evidence="2 3">AJA010-31</strain>
    </source>
</reference>